<keyword evidence="4 6" id="KW-0472">Membrane</keyword>
<evidence type="ECO:0000256" key="5">
    <source>
        <dbReference type="SAM" id="MobiDB-lite"/>
    </source>
</evidence>
<proteinExistence type="predicted"/>
<dbReference type="Gene3D" id="1.50.10.150">
    <property type="entry name" value="Voltage-dependent anion channel"/>
    <property type="match status" value="1"/>
</dbReference>
<evidence type="ECO:0000256" key="6">
    <source>
        <dbReference type="SAM" id="Phobius"/>
    </source>
</evidence>
<organism evidence="7 8">
    <name type="scientific">Hyaloscypha variabilis (strain UAMH 11265 / GT02V1 / F)</name>
    <name type="common">Meliniomyces variabilis</name>
    <dbReference type="NCBI Taxonomy" id="1149755"/>
    <lineage>
        <taxon>Eukaryota</taxon>
        <taxon>Fungi</taxon>
        <taxon>Dikarya</taxon>
        <taxon>Ascomycota</taxon>
        <taxon>Pezizomycotina</taxon>
        <taxon>Leotiomycetes</taxon>
        <taxon>Helotiales</taxon>
        <taxon>Hyaloscyphaceae</taxon>
        <taxon>Hyaloscypha</taxon>
        <taxon>Hyaloscypha variabilis</taxon>
    </lineage>
</organism>
<gene>
    <name evidence="7" type="ORF">L207DRAFT_495973</name>
</gene>
<evidence type="ECO:0000313" key="8">
    <source>
        <dbReference type="Proteomes" id="UP000235786"/>
    </source>
</evidence>
<dbReference type="AlphaFoldDB" id="A0A2J6RAL9"/>
<feature type="transmembrane region" description="Helical" evidence="6">
    <location>
        <begin position="338"/>
        <end position="359"/>
    </location>
</feature>
<dbReference type="Pfam" id="PF03595">
    <property type="entry name" value="SLAC1"/>
    <property type="match status" value="1"/>
</dbReference>
<protein>
    <recommendedName>
        <fullName evidence="9">C4-dicarboxylate transporter/malic acid transport protein</fullName>
    </recommendedName>
</protein>
<sequence>MPVSRQSTRRRYSSNSLEGQRGTLRATKETLHGDLGIRDRIRHFTLAWFTCTMSTGGIALVLSQTPHRFHGLQVIGDIVFILDIVLFLLFCSALTARFTLFPSTIKSCLTHPTESLFIPTFWISVVNIVSNTQQYGVPHTGHWLVVALRVLFWLYAAVTFAIAIGQYYFLFTGKPLTVQNMTPQWILPVFPIMLCGTLASLISPSQPPSQALPILIAGISFQGLGMMIAVFMYGPYISRLMTAGLPNPNTRPGMFIAVGPPSFTGLALLGISKELGRIYPSYTSISGVSNPTIIPDVFRILAVAVSVFLWATAFFFFSISLVSTLAGALSKQGMSFHLVWWSFVFPNVGFTICTINLGSALMSSAILWLGSVMTVLLIVLWLFVGCFHIRAVWRGDILWPGKDEDHDQ</sequence>
<feature type="transmembrane region" description="Helical" evidence="6">
    <location>
        <begin position="74"/>
        <end position="96"/>
    </location>
</feature>
<dbReference type="EMBL" id="KZ613952">
    <property type="protein sequence ID" value="PMD35560.1"/>
    <property type="molecule type" value="Genomic_DNA"/>
</dbReference>
<evidence type="ECO:0000256" key="2">
    <source>
        <dbReference type="ARBA" id="ARBA00022692"/>
    </source>
</evidence>
<dbReference type="GO" id="GO:0016020">
    <property type="term" value="C:membrane"/>
    <property type="evidence" value="ECO:0007669"/>
    <property type="project" value="UniProtKB-SubCell"/>
</dbReference>
<evidence type="ECO:0000256" key="4">
    <source>
        <dbReference type="ARBA" id="ARBA00023136"/>
    </source>
</evidence>
<evidence type="ECO:0000256" key="3">
    <source>
        <dbReference type="ARBA" id="ARBA00022989"/>
    </source>
</evidence>
<reference evidence="7 8" key="1">
    <citation type="submission" date="2016-04" db="EMBL/GenBank/DDBJ databases">
        <title>A degradative enzymes factory behind the ericoid mycorrhizal symbiosis.</title>
        <authorList>
            <consortium name="DOE Joint Genome Institute"/>
            <person name="Martino E."/>
            <person name="Morin E."/>
            <person name="Grelet G."/>
            <person name="Kuo A."/>
            <person name="Kohler A."/>
            <person name="Daghino S."/>
            <person name="Barry K."/>
            <person name="Choi C."/>
            <person name="Cichocki N."/>
            <person name="Clum A."/>
            <person name="Copeland A."/>
            <person name="Hainaut M."/>
            <person name="Haridas S."/>
            <person name="Labutti K."/>
            <person name="Lindquist E."/>
            <person name="Lipzen A."/>
            <person name="Khouja H.-R."/>
            <person name="Murat C."/>
            <person name="Ohm R."/>
            <person name="Olson A."/>
            <person name="Spatafora J."/>
            <person name="Veneault-Fourrey C."/>
            <person name="Henrissat B."/>
            <person name="Grigoriev I."/>
            <person name="Martin F."/>
            <person name="Perotto S."/>
        </authorList>
    </citation>
    <scope>NUCLEOTIDE SEQUENCE [LARGE SCALE GENOMIC DNA]</scope>
    <source>
        <strain evidence="7 8">F</strain>
    </source>
</reference>
<feature type="transmembrane region" description="Helical" evidence="6">
    <location>
        <begin position="183"/>
        <end position="202"/>
    </location>
</feature>
<feature type="transmembrane region" description="Helical" evidence="6">
    <location>
        <begin position="150"/>
        <end position="171"/>
    </location>
</feature>
<comment type="subcellular location">
    <subcellularLocation>
        <location evidence="1">Membrane</location>
        <topology evidence="1">Multi-pass membrane protein</topology>
    </subcellularLocation>
</comment>
<feature type="transmembrane region" description="Helical" evidence="6">
    <location>
        <begin position="365"/>
        <end position="384"/>
    </location>
</feature>
<accession>A0A2J6RAL9</accession>
<dbReference type="PANTHER" id="PTHR31162">
    <property type="entry name" value="MALIC ACID TRANSPORT PROTEIN-RELATED"/>
    <property type="match status" value="1"/>
</dbReference>
<dbReference type="Proteomes" id="UP000235786">
    <property type="component" value="Unassembled WGS sequence"/>
</dbReference>
<keyword evidence="3 6" id="KW-1133">Transmembrane helix</keyword>
<feature type="transmembrane region" description="Helical" evidence="6">
    <location>
        <begin position="44"/>
        <end position="62"/>
    </location>
</feature>
<feature type="transmembrane region" description="Helical" evidence="6">
    <location>
        <begin position="214"/>
        <end position="233"/>
    </location>
</feature>
<dbReference type="InterPro" id="IPR004695">
    <property type="entry name" value="SLAC1/Mae1/Ssu1/TehA"/>
</dbReference>
<evidence type="ECO:0000256" key="1">
    <source>
        <dbReference type="ARBA" id="ARBA00004141"/>
    </source>
</evidence>
<feature type="transmembrane region" description="Helical" evidence="6">
    <location>
        <begin position="254"/>
        <end position="272"/>
    </location>
</feature>
<evidence type="ECO:0008006" key="9">
    <source>
        <dbReference type="Google" id="ProtNLM"/>
    </source>
</evidence>
<name>A0A2J6RAL9_HYAVF</name>
<feature type="region of interest" description="Disordered" evidence="5">
    <location>
        <begin position="1"/>
        <end position="20"/>
    </location>
</feature>
<keyword evidence="8" id="KW-1185">Reference proteome</keyword>
<dbReference type="InterPro" id="IPR038665">
    <property type="entry name" value="Voltage-dep_anion_channel_sf"/>
</dbReference>
<feature type="transmembrane region" description="Helical" evidence="6">
    <location>
        <begin position="300"/>
        <end position="326"/>
    </location>
</feature>
<dbReference type="PANTHER" id="PTHR31162:SF0">
    <property type="entry name" value="MALIC ACID TRANSPORT PROTEIN"/>
    <property type="match status" value="1"/>
</dbReference>
<dbReference type="OrthoDB" id="2901184at2759"/>
<dbReference type="GO" id="GO:0015140">
    <property type="term" value="F:malate transmembrane transporter activity"/>
    <property type="evidence" value="ECO:0007669"/>
    <property type="project" value="InterPro"/>
</dbReference>
<keyword evidence="2 6" id="KW-0812">Transmembrane</keyword>
<dbReference type="STRING" id="1149755.A0A2J6RAL9"/>
<evidence type="ECO:0000313" key="7">
    <source>
        <dbReference type="EMBL" id="PMD35560.1"/>
    </source>
</evidence>
<dbReference type="CDD" id="cd09317">
    <property type="entry name" value="TDT_Mae1_like"/>
    <property type="match status" value="1"/>
</dbReference>
<dbReference type="InterPro" id="IPR030185">
    <property type="entry name" value="Mae1"/>
</dbReference>